<evidence type="ECO:0000313" key="1">
    <source>
        <dbReference type="EMBL" id="ROH84507.1"/>
    </source>
</evidence>
<proteinExistence type="predicted"/>
<sequence length="77" mass="7980">MAKTQIDYAVILEAVLISSRDAALEAQASGASVATMMAYYDVLSVAQQTAEIMGLTLADIGLADFNVESLVPTVKGG</sequence>
<evidence type="ECO:0000313" key="2">
    <source>
        <dbReference type="Proteomes" id="UP000275137"/>
    </source>
</evidence>
<accession>A0A3N0UVD6</accession>
<dbReference type="AlphaFoldDB" id="A0A3N0UVD6"/>
<organism evidence="1 2">
    <name type="scientific">Pseudomethylobacillus aquaticus</name>
    <dbReference type="NCBI Taxonomy" id="2676064"/>
    <lineage>
        <taxon>Bacteria</taxon>
        <taxon>Pseudomonadati</taxon>
        <taxon>Pseudomonadota</taxon>
        <taxon>Betaproteobacteria</taxon>
        <taxon>Nitrosomonadales</taxon>
        <taxon>Methylophilaceae</taxon>
        <taxon>Pseudomethylobacillus</taxon>
    </lineage>
</organism>
<dbReference type="Proteomes" id="UP000275137">
    <property type="component" value="Unassembled WGS sequence"/>
</dbReference>
<name>A0A3N0UVD6_9PROT</name>
<protein>
    <submittedName>
        <fullName evidence="1">Uncharacterized protein</fullName>
    </submittedName>
</protein>
<comment type="caution">
    <text evidence="1">The sequence shown here is derived from an EMBL/GenBank/DDBJ whole genome shotgun (WGS) entry which is preliminary data.</text>
</comment>
<dbReference type="RefSeq" id="WP_123238099.1">
    <property type="nucleotide sequence ID" value="NZ_RJVP01000007.1"/>
</dbReference>
<gene>
    <name evidence="1" type="ORF">ED236_11340</name>
</gene>
<keyword evidence="2" id="KW-1185">Reference proteome</keyword>
<dbReference type="EMBL" id="RJVP01000007">
    <property type="protein sequence ID" value="ROH84507.1"/>
    <property type="molecule type" value="Genomic_DNA"/>
</dbReference>
<reference evidence="1 2" key="1">
    <citation type="submission" date="2018-10" db="EMBL/GenBank/DDBJ databases">
        <authorList>
            <person name="Chen W.-M."/>
        </authorList>
    </citation>
    <scope>NUCLEOTIDE SEQUENCE [LARGE SCALE GENOMIC DNA]</scope>
    <source>
        <strain evidence="1 2">H-5</strain>
    </source>
</reference>